<comment type="caution">
    <text evidence="1">The sequence shown here is derived from an EMBL/GenBank/DDBJ whole genome shotgun (WGS) entry which is preliminary data.</text>
</comment>
<name>A0AAV5TP01_9BILA</name>
<gene>
    <name evidence="1" type="ORF">PENTCL1PPCAC_17959</name>
</gene>
<evidence type="ECO:0000313" key="2">
    <source>
        <dbReference type="Proteomes" id="UP001432027"/>
    </source>
</evidence>
<proteinExistence type="predicted"/>
<sequence>MNRLYPQTIERTFNRGTFARTRTYDWVSGMTKAVTYWAHFLPDFLIPVPLPIGPFCPALVAASFSFFASSCCFFLNSRSASSRSLVSFLADLRGFSFPPWRPDILTT</sequence>
<accession>A0AAV5TP01</accession>
<organism evidence="1 2">
    <name type="scientific">Pristionchus entomophagus</name>
    <dbReference type="NCBI Taxonomy" id="358040"/>
    <lineage>
        <taxon>Eukaryota</taxon>
        <taxon>Metazoa</taxon>
        <taxon>Ecdysozoa</taxon>
        <taxon>Nematoda</taxon>
        <taxon>Chromadorea</taxon>
        <taxon>Rhabditida</taxon>
        <taxon>Rhabditina</taxon>
        <taxon>Diplogasteromorpha</taxon>
        <taxon>Diplogasteroidea</taxon>
        <taxon>Neodiplogasteridae</taxon>
        <taxon>Pristionchus</taxon>
    </lineage>
</organism>
<dbReference type="EMBL" id="BTSX01000004">
    <property type="protein sequence ID" value="GMS95784.1"/>
    <property type="molecule type" value="Genomic_DNA"/>
</dbReference>
<dbReference type="Proteomes" id="UP001432027">
    <property type="component" value="Unassembled WGS sequence"/>
</dbReference>
<keyword evidence="2" id="KW-1185">Reference proteome</keyword>
<feature type="non-terminal residue" evidence="1">
    <location>
        <position position="107"/>
    </location>
</feature>
<reference evidence="1" key="1">
    <citation type="submission" date="2023-10" db="EMBL/GenBank/DDBJ databases">
        <title>Genome assembly of Pristionchus species.</title>
        <authorList>
            <person name="Yoshida K."/>
            <person name="Sommer R.J."/>
        </authorList>
    </citation>
    <scope>NUCLEOTIDE SEQUENCE</scope>
    <source>
        <strain evidence="1">RS0144</strain>
    </source>
</reference>
<dbReference type="AlphaFoldDB" id="A0AAV5TP01"/>
<protein>
    <recommendedName>
        <fullName evidence="3">G protein-coupled receptor</fullName>
    </recommendedName>
</protein>
<evidence type="ECO:0000313" key="1">
    <source>
        <dbReference type="EMBL" id="GMS95784.1"/>
    </source>
</evidence>
<evidence type="ECO:0008006" key="3">
    <source>
        <dbReference type="Google" id="ProtNLM"/>
    </source>
</evidence>